<evidence type="ECO:0000313" key="1">
    <source>
        <dbReference type="EMBL" id="OSS52144.1"/>
    </source>
</evidence>
<gene>
    <name evidence="1" type="ORF">B5807_03553</name>
</gene>
<sequence length="131" mass="15209">MCCQITAHNLHRAQFFYQSTSVDQTLLCSSTLNMQPFPNSQAPNQNHFMTIAWRFLKKNRGTYSSRKVLRLEVVDFLLTQPCEDLRWFDRKKDMDHLLDMIVMTGGISVETVPTLSEDYKQDPVVPKKPTP</sequence>
<evidence type="ECO:0000313" key="2">
    <source>
        <dbReference type="Proteomes" id="UP000193240"/>
    </source>
</evidence>
<protein>
    <submittedName>
        <fullName evidence="1">Uncharacterized protein</fullName>
    </submittedName>
</protein>
<accession>A0A1Y2M7P4</accession>
<proteinExistence type="predicted"/>
<dbReference type="InParanoid" id="A0A1Y2M7P4"/>
<organism evidence="1 2">
    <name type="scientific">Epicoccum nigrum</name>
    <name type="common">Soil fungus</name>
    <name type="synonym">Epicoccum purpurascens</name>
    <dbReference type="NCBI Taxonomy" id="105696"/>
    <lineage>
        <taxon>Eukaryota</taxon>
        <taxon>Fungi</taxon>
        <taxon>Dikarya</taxon>
        <taxon>Ascomycota</taxon>
        <taxon>Pezizomycotina</taxon>
        <taxon>Dothideomycetes</taxon>
        <taxon>Pleosporomycetidae</taxon>
        <taxon>Pleosporales</taxon>
        <taxon>Pleosporineae</taxon>
        <taxon>Didymellaceae</taxon>
        <taxon>Epicoccum</taxon>
    </lineage>
</organism>
<keyword evidence="2" id="KW-1185">Reference proteome</keyword>
<name>A0A1Y2M7P4_EPING</name>
<dbReference type="AlphaFoldDB" id="A0A1Y2M7P4"/>
<dbReference type="Proteomes" id="UP000193240">
    <property type="component" value="Unassembled WGS sequence"/>
</dbReference>
<reference evidence="1 2" key="1">
    <citation type="journal article" date="2017" name="Genome Announc.">
        <title>Genome sequence of the saprophytic ascomycete Epicoccum nigrum ICMP 19927 strain isolated from New Zealand.</title>
        <authorList>
            <person name="Fokin M."/>
            <person name="Fleetwood D."/>
            <person name="Weir B.S."/>
            <person name="Villas-Boas S.G."/>
        </authorList>
    </citation>
    <scope>NUCLEOTIDE SEQUENCE [LARGE SCALE GENOMIC DNA]</scope>
    <source>
        <strain evidence="1 2">ICMP 19927</strain>
    </source>
</reference>
<dbReference type="EMBL" id="KZ107840">
    <property type="protein sequence ID" value="OSS52144.1"/>
    <property type="molecule type" value="Genomic_DNA"/>
</dbReference>